<evidence type="ECO:0000256" key="1">
    <source>
        <dbReference type="SAM" id="MobiDB-lite"/>
    </source>
</evidence>
<dbReference type="Proteomes" id="UP000237144">
    <property type="component" value="Unassembled WGS sequence"/>
</dbReference>
<dbReference type="EMBL" id="PJQD01000085">
    <property type="protein sequence ID" value="POY71187.1"/>
    <property type="molecule type" value="Genomic_DNA"/>
</dbReference>
<protein>
    <submittedName>
        <fullName evidence="2">Uncharacterized protein</fullName>
    </submittedName>
</protein>
<evidence type="ECO:0000313" key="3">
    <source>
        <dbReference type="Proteomes" id="UP000237144"/>
    </source>
</evidence>
<feature type="region of interest" description="Disordered" evidence="1">
    <location>
        <begin position="486"/>
        <end position="539"/>
    </location>
</feature>
<dbReference type="OrthoDB" id="3258969at2759"/>
<organism evidence="2 3">
    <name type="scientific">Rhodotorula taiwanensis</name>
    <dbReference type="NCBI Taxonomy" id="741276"/>
    <lineage>
        <taxon>Eukaryota</taxon>
        <taxon>Fungi</taxon>
        <taxon>Dikarya</taxon>
        <taxon>Basidiomycota</taxon>
        <taxon>Pucciniomycotina</taxon>
        <taxon>Microbotryomycetes</taxon>
        <taxon>Sporidiobolales</taxon>
        <taxon>Sporidiobolaceae</taxon>
        <taxon>Rhodotorula</taxon>
    </lineage>
</organism>
<name>A0A2S5B337_9BASI</name>
<keyword evidence="3" id="KW-1185">Reference proteome</keyword>
<reference evidence="2 3" key="1">
    <citation type="journal article" date="2018" name="Front. Microbiol.">
        <title>Prospects for Fungal Bioremediation of Acidic Radioactive Waste Sites: Characterization and Genome Sequence of Rhodotorula taiwanensis MD1149.</title>
        <authorList>
            <person name="Tkavc R."/>
            <person name="Matrosova V.Y."/>
            <person name="Grichenko O.E."/>
            <person name="Gostincar C."/>
            <person name="Volpe R.P."/>
            <person name="Klimenkova P."/>
            <person name="Gaidamakova E.K."/>
            <person name="Zhou C.E."/>
            <person name="Stewart B.J."/>
            <person name="Lyman M.G."/>
            <person name="Malfatti S.A."/>
            <person name="Rubinfeld B."/>
            <person name="Courtot M."/>
            <person name="Singh J."/>
            <person name="Dalgard C.L."/>
            <person name="Hamilton T."/>
            <person name="Frey K.G."/>
            <person name="Gunde-Cimerman N."/>
            <person name="Dugan L."/>
            <person name="Daly M.J."/>
        </authorList>
    </citation>
    <scope>NUCLEOTIDE SEQUENCE [LARGE SCALE GENOMIC DNA]</scope>
    <source>
        <strain evidence="2 3">MD1149</strain>
    </source>
</reference>
<evidence type="ECO:0000313" key="2">
    <source>
        <dbReference type="EMBL" id="POY71187.1"/>
    </source>
</evidence>
<proteinExistence type="predicted"/>
<feature type="compositionally biased region" description="Polar residues" evidence="1">
    <location>
        <begin position="523"/>
        <end position="539"/>
    </location>
</feature>
<accession>A0A2S5B337</accession>
<dbReference type="AlphaFoldDB" id="A0A2S5B337"/>
<gene>
    <name evidence="2" type="ORF">BMF94_5497</name>
</gene>
<comment type="caution">
    <text evidence="2">The sequence shown here is derived from an EMBL/GenBank/DDBJ whole genome shotgun (WGS) entry which is preliminary data.</text>
</comment>
<sequence length="539" mass="60422">MLLQGGRKAALGVALTSRAVSRSPVGSALAPRASRTYARQQQSWDDDAGSGGSGDGDERRNGPRQERTSTWRAPRDLPPHWADRKDGKGAEPPKKRKKQPRVIQHPPPSEADLQRYAEMRVRRAERLERKDLTSQLTPVKTYMGGFTQPRHFEYLTVMDPTRKAKDSYDVRIGPDRVRPDAEAYTPHTVFLAVTRYPVRWGHGRATRRECFSSFCSESELEQRFKELNYGTWKEDETKLVKLRHGHPKEPVLTPAHWHCRDESKEYLDLAVLPGSPEERSLLNRPASHLIRALESEKKRLLKAQTEDATATSISGRTIDEIDELIAEHKSRLLPPVVDYVRPGPPYTEPPLAVPFLTVTLPTRPLAATVARLCNGHPRGLPFIASIPNEDRKDGPALFRRLLRMRTDRIRELVDQLVYRLEGNIGGMMSVRLSPEDKGRGLDGEGLDKKLEAPPRGWAEYSFLDEHSSCWDGLAREQYLSSWEGMPAQVKPGPPRTEKAAWSSPHPLLGVTSTAIPGVDFPTESMSSSDPETASAALST</sequence>
<feature type="region of interest" description="Disordered" evidence="1">
    <location>
        <begin position="1"/>
        <end position="111"/>
    </location>
</feature>
<feature type="compositionally biased region" description="Basic and acidic residues" evidence="1">
    <location>
        <begin position="56"/>
        <end position="93"/>
    </location>
</feature>